<dbReference type="EMBL" id="KQ979833">
    <property type="protein sequence ID" value="KYN18891.1"/>
    <property type="molecule type" value="Genomic_DNA"/>
</dbReference>
<evidence type="ECO:0000313" key="1">
    <source>
        <dbReference type="EMBL" id="KYN18891.1"/>
    </source>
</evidence>
<dbReference type="STRING" id="471704.A0A151J6P2"/>
<dbReference type="AlphaFoldDB" id="A0A151J6P2"/>
<name>A0A151J6P2_9HYME</name>
<reference evidence="1 2" key="1">
    <citation type="submission" date="2015-09" db="EMBL/GenBank/DDBJ databases">
        <title>Trachymyrmex cornetzi WGS genome.</title>
        <authorList>
            <person name="Nygaard S."/>
            <person name="Hu H."/>
            <person name="Boomsma J."/>
            <person name="Zhang G."/>
        </authorList>
    </citation>
    <scope>NUCLEOTIDE SEQUENCE [LARGE SCALE GENOMIC DNA]</scope>
    <source>
        <strain evidence="1">Tcor2-1</strain>
        <tissue evidence="1">Whole body</tissue>
    </source>
</reference>
<sequence length="123" mass="14715">MLFTDTWRHKSYSRRKNKTSTKIWINHTVQPYIIVIGPTLTELHAFYVCLNKALYQVSTVLEAVDICFKVFHVFDLHYPPESEHIWYTIQNCLYKFSTKYDKQISYVMPIINTFKTLRSTKDI</sequence>
<accession>A0A151J6P2</accession>
<proteinExistence type="predicted"/>
<keyword evidence="2" id="KW-1185">Reference proteome</keyword>
<dbReference type="Proteomes" id="UP000078492">
    <property type="component" value="Unassembled WGS sequence"/>
</dbReference>
<protein>
    <submittedName>
        <fullName evidence="1">Uncharacterized protein</fullName>
    </submittedName>
</protein>
<gene>
    <name evidence="1" type="ORF">ALC57_08797</name>
</gene>
<evidence type="ECO:0000313" key="2">
    <source>
        <dbReference type="Proteomes" id="UP000078492"/>
    </source>
</evidence>
<organism evidence="1 2">
    <name type="scientific">Trachymyrmex cornetzi</name>
    <dbReference type="NCBI Taxonomy" id="471704"/>
    <lineage>
        <taxon>Eukaryota</taxon>
        <taxon>Metazoa</taxon>
        <taxon>Ecdysozoa</taxon>
        <taxon>Arthropoda</taxon>
        <taxon>Hexapoda</taxon>
        <taxon>Insecta</taxon>
        <taxon>Pterygota</taxon>
        <taxon>Neoptera</taxon>
        <taxon>Endopterygota</taxon>
        <taxon>Hymenoptera</taxon>
        <taxon>Apocrita</taxon>
        <taxon>Aculeata</taxon>
        <taxon>Formicoidea</taxon>
        <taxon>Formicidae</taxon>
        <taxon>Myrmicinae</taxon>
        <taxon>Trachymyrmex</taxon>
    </lineage>
</organism>